<proteinExistence type="predicted"/>
<reference evidence="1" key="1">
    <citation type="submission" date="2020-06" db="EMBL/GenBank/DDBJ databases">
        <authorList>
            <consortium name="Plant Systems Biology data submission"/>
        </authorList>
    </citation>
    <scope>NUCLEOTIDE SEQUENCE</scope>
    <source>
        <strain evidence="1">D6</strain>
    </source>
</reference>
<comment type="caution">
    <text evidence="1">The sequence shown here is derived from an EMBL/GenBank/DDBJ whole genome shotgun (WGS) entry which is preliminary data.</text>
</comment>
<accession>A0A9N8DN20</accession>
<evidence type="ECO:0008006" key="3">
    <source>
        <dbReference type="Google" id="ProtNLM"/>
    </source>
</evidence>
<dbReference type="EMBL" id="CAICTM010000216">
    <property type="protein sequence ID" value="CAB9505050.1"/>
    <property type="molecule type" value="Genomic_DNA"/>
</dbReference>
<evidence type="ECO:0000313" key="1">
    <source>
        <dbReference type="EMBL" id="CAB9505050.1"/>
    </source>
</evidence>
<keyword evidence="2" id="KW-1185">Reference proteome</keyword>
<sequence length="139" mass="16172">MPTCWINVLLWRIVDDVLEGGLEEFAKAYPYGTVLLQIREPSSWHASLHRWSAMDKKFSGHPGCRKKGVTPHPRATKLMWFDYYEAYTKRVRQTMELFPTVNYVEVPLSKEIGPTTDNIFGFSQESNCWIHKNSNPGRH</sequence>
<dbReference type="OrthoDB" id="47942at2759"/>
<evidence type="ECO:0000313" key="2">
    <source>
        <dbReference type="Proteomes" id="UP001153069"/>
    </source>
</evidence>
<name>A0A9N8DN20_9STRA</name>
<dbReference type="AlphaFoldDB" id="A0A9N8DN20"/>
<gene>
    <name evidence="1" type="ORF">SEMRO_217_G089750.1</name>
</gene>
<dbReference type="Proteomes" id="UP001153069">
    <property type="component" value="Unassembled WGS sequence"/>
</dbReference>
<protein>
    <recommendedName>
        <fullName evidence="3">Sulfotransferase</fullName>
    </recommendedName>
</protein>
<organism evidence="1 2">
    <name type="scientific">Seminavis robusta</name>
    <dbReference type="NCBI Taxonomy" id="568900"/>
    <lineage>
        <taxon>Eukaryota</taxon>
        <taxon>Sar</taxon>
        <taxon>Stramenopiles</taxon>
        <taxon>Ochrophyta</taxon>
        <taxon>Bacillariophyta</taxon>
        <taxon>Bacillariophyceae</taxon>
        <taxon>Bacillariophycidae</taxon>
        <taxon>Naviculales</taxon>
        <taxon>Naviculaceae</taxon>
        <taxon>Seminavis</taxon>
    </lineage>
</organism>